<sequence length="87" mass="10498">MKPSEFRQQNHHLILQICYHVLYLVRNTKGWLNKGRNIEQEKIKNTQCGLYMCIQKEKKRENASPLHHVFQILDCSHVVCRERNRPQ</sequence>
<dbReference type="EnsemblPlants" id="KQL17139">
    <property type="protein sequence ID" value="KQL17139"/>
    <property type="gene ID" value="SETIT_023814mg"/>
</dbReference>
<evidence type="ECO:0000313" key="1">
    <source>
        <dbReference type="EnsemblPlants" id="KQL17139"/>
    </source>
</evidence>
<dbReference type="EMBL" id="AGNK02002113">
    <property type="status" value="NOT_ANNOTATED_CDS"/>
    <property type="molecule type" value="Genomic_DNA"/>
</dbReference>
<dbReference type="Proteomes" id="UP000004995">
    <property type="component" value="Unassembled WGS sequence"/>
</dbReference>
<dbReference type="Gramene" id="KQL17139">
    <property type="protein sequence ID" value="KQL17139"/>
    <property type="gene ID" value="SETIT_023814mg"/>
</dbReference>
<organism evidence="1 2">
    <name type="scientific">Setaria italica</name>
    <name type="common">Foxtail millet</name>
    <name type="synonym">Panicum italicum</name>
    <dbReference type="NCBI Taxonomy" id="4555"/>
    <lineage>
        <taxon>Eukaryota</taxon>
        <taxon>Viridiplantae</taxon>
        <taxon>Streptophyta</taxon>
        <taxon>Embryophyta</taxon>
        <taxon>Tracheophyta</taxon>
        <taxon>Spermatophyta</taxon>
        <taxon>Magnoliopsida</taxon>
        <taxon>Liliopsida</taxon>
        <taxon>Poales</taxon>
        <taxon>Poaceae</taxon>
        <taxon>PACMAD clade</taxon>
        <taxon>Panicoideae</taxon>
        <taxon>Panicodae</taxon>
        <taxon>Paniceae</taxon>
        <taxon>Cenchrinae</taxon>
        <taxon>Setaria</taxon>
    </lineage>
</organism>
<reference evidence="1" key="2">
    <citation type="submission" date="2018-08" db="UniProtKB">
        <authorList>
            <consortium name="EnsemblPlants"/>
        </authorList>
    </citation>
    <scope>IDENTIFICATION</scope>
    <source>
        <strain evidence="1">Yugu1</strain>
    </source>
</reference>
<proteinExistence type="predicted"/>
<dbReference type="AlphaFoldDB" id="K3ZB93"/>
<reference evidence="2" key="1">
    <citation type="journal article" date="2012" name="Nat. Biotechnol.">
        <title>Reference genome sequence of the model plant Setaria.</title>
        <authorList>
            <person name="Bennetzen J.L."/>
            <person name="Schmutz J."/>
            <person name="Wang H."/>
            <person name="Percifield R."/>
            <person name="Hawkins J."/>
            <person name="Pontaroli A.C."/>
            <person name="Estep M."/>
            <person name="Feng L."/>
            <person name="Vaughn J.N."/>
            <person name="Grimwood J."/>
            <person name="Jenkins J."/>
            <person name="Barry K."/>
            <person name="Lindquist E."/>
            <person name="Hellsten U."/>
            <person name="Deshpande S."/>
            <person name="Wang X."/>
            <person name="Wu X."/>
            <person name="Mitros T."/>
            <person name="Triplett J."/>
            <person name="Yang X."/>
            <person name="Ye C.Y."/>
            <person name="Mauro-Herrera M."/>
            <person name="Wang L."/>
            <person name="Li P."/>
            <person name="Sharma M."/>
            <person name="Sharma R."/>
            <person name="Ronald P.C."/>
            <person name="Panaud O."/>
            <person name="Kellogg E.A."/>
            <person name="Brutnell T.P."/>
            <person name="Doust A.N."/>
            <person name="Tuskan G.A."/>
            <person name="Rokhsar D."/>
            <person name="Devos K.M."/>
        </authorList>
    </citation>
    <scope>NUCLEOTIDE SEQUENCE [LARGE SCALE GENOMIC DNA]</scope>
    <source>
        <strain evidence="2">cv. Yugu1</strain>
    </source>
</reference>
<keyword evidence="2" id="KW-1185">Reference proteome</keyword>
<protein>
    <submittedName>
        <fullName evidence="1">Uncharacterized protein</fullName>
    </submittedName>
</protein>
<accession>K3ZB93</accession>
<dbReference type="HOGENOM" id="CLU_2487653_0_0_1"/>
<name>K3ZB93_SETIT</name>
<evidence type="ECO:0000313" key="2">
    <source>
        <dbReference type="Proteomes" id="UP000004995"/>
    </source>
</evidence>
<dbReference type="InParanoid" id="K3ZB93"/>